<dbReference type="RefSeq" id="WP_059075531.1">
    <property type="nucleotide sequence ID" value="NZ_CP011940.1"/>
</dbReference>
<dbReference type="InterPro" id="IPR006195">
    <property type="entry name" value="aa-tRNA-synth_II"/>
</dbReference>
<dbReference type="PANTHER" id="PTHR43697:SF1">
    <property type="entry name" value="SERINE--TRNA LIGASE"/>
    <property type="match status" value="1"/>
</dbReference>
<keyword evidence="9 12" id="KW-0030">Aminoacyl-tRNA synthetase</keyword>
<comment type="subcellular location">
    <subcellularLocation>
        <location evidence="1 12">Cytoplasm</location>
    </subcellularLocation>
</comment>
<reference evidence="18 19" key="1">
    <citation type="submission" date="2020-04" db="EMBL/GenBank/DDBJ databases">
        <authorList>
            <person name="Hitch T.C.A."/>
            <person name="Wylensek D."/>
            <person name="Clavel T."/>
        </authorList>
    </citation>
    <scope>NUCLEOTIDE SEQUENCE [LARGE SCALE GENOMIC DNA]</scope>
    <source>
        <strain evidence="18 19">Oil-RF-744-FAT-WT-6-1</strain>
    </source>
</reference>
<dbReference type="NCBIfam" id="TIGR00414">
    <property type="entry name" value="serS"/>
    <property type="match status" value="1"/>
</dbReference>
<dbReference type="OrthoDB" id="9804647at2"/>
<feature type="binding site" evidence="13">
    <location>
        <position position="233"/>
    </location>
    <ligand>
        <name>L-serine</name>
        <dbReference type="ChEBI" id="CHEBI:33384"/>
    </ligand>
</feature>
<dbReference type="GO" id="GO:0016260">
    <property type="term" value="P:selenocysteine biosynthetic process"/>
    <property type="evidence" value="ECO:0007669"/>
    <property type="project" value="UniProtKB-UniRule"/>
</dbReference>
<dbReference type="Pfam" id="PF02403">
    <property type="entry name" value="Seryl_tRNA_N"/>
    <property type="match status" value="1"/>
</dbReference>
<dbReference type="UniPathway" id="UPA00906">
    <property type="reaction ID" value="UER00895"/>
</dbReference>
<evidence type="ECO:0000256" key="11">
    <source>
        <dbReference type="ARBA" id="ARBA00048823"/>
    </source>
</evidence>
<dbReference type="PANTHER" id="PTHR43697">
    <property type="entry name" value="SERYL-TRNA SYNTHETASE"/>
    <property type="match status" value="1"/>
</dbReference>
<dbReference type="GO" id="GO:0016740">
    <property type="term" value="F:transferase activity"/>
    <property type="evidence" value="ECO:0007669"/>
    <property type="project" value="UniProtKB-ARBA"/>
</dbReference>
<dbReference type="EC" id="6.1.1.11" evidence="12"/>
<organism evidence="18 19">
    <name type="scientific">Megasphaera hexanoica</name>
    <dbReference type="NCBI Taxonomy" id="1675036"/>
    <lineage>
        <taxon>Bacteria</taxon>
        <taxon>Bacillati</taxon>
        <taxon>Bacillota</taxon>
        <taxon>Negativicutes</taxon>
        <taxon>Veillonellales</taxon>
        <taxon>Veillonellaceae</taxon>
        <taxon>Megasphaera</taxon>
    </lineage>
</organism>
<dbReference type="GO" id="GO:0006434">
    <property type="term" value="P:seryl-tRNA aminoacylation"/>
    <property type="evidence" value="ECO:0007669"/>
    <property type="project" value="UniProtKB-UniRule"/>
</dbReference>
<evidence type="ECO:0000313" key="20">
    <source>
        <dbReference type="Proteomes" id="UP001605989"/>
    </source>
</evidence>
<dbReference type="EMBL" id="JBIEKR010000009">
    <property type="protein sequence ID" value="MFG6273657.1"/>
    <property type="molecule type" value="Genomic_DNA"/>
</dbReference>
<keyword evidence="8 12" id="KW-0648">Protein biosynthesis</keyword>
<dbReference type="Gene3D" id="3.30.930.10">
    <property type="entry name" value="Bira Bifunctional Protein, Domain 2"/>
    <property type="match status" value="1"/>
</dbReference>
<evidence type="ECO:0000259" key="16">
    <source>
        <dbReference type="PROSITE" id="PS50862"/>
    </source>
</evidence>
<dbReference type="GO" id="GO:0140096">
    <property type="term" value="F:catalytic activity, acting on a protein"/>
    <property type="evidence" value="ECO:0007669"/>
    <property type="project" value="UniProtKB-ARBA"/>
</dbReference>
<feature type="binding site" evidence="12">
    <location>
        <begin position="233"/>
        <end position="235"/>
    </location>
    <ligand>
        <name>L-serine</name>
        <dbReference type="ChEBI" id="CHEBI:33384"/>
    </ligand>
</feature>
<evidence type="ECO:0000256" key="1">
    <source>
        <dbReference type="ARBA" id="ARBA00004496"/>
    </source>
</evidence>
<evidence type="ECO:0000313" key="19">
    <source>
        <dbReference type="Proteomes" id="UP000591071"/>
    </source>
</evidence>
<dbReference type="KEGG" id="mhw:ACT01_01565"/>
<reference evidence="17 20" key="2">
    <citation type="submission" date="2024-10" db="EMBL/GenBank/DDBJ databases">
        <authorList>
            <person name="Sang B.-I."/>
            <person name="Prabhaharan D."/>
        </authorList>
    </citation>
    <scope>NUCLEOTIDE SEQUENCE [LARGE SCALE GENOMIC DNA]</scope>
    <source>
        <strain evidence="17 20">MH</strain>
    </source>
</reference>
<feature type="domain" description="Aminoacyl-transfer RNA synthetases class-II family profile" evidence="16">
    <location>
        <begin position="172"/>
        <end position="412"/>
    </location>
</feature>
<evidence type="ECO:0000256" key="12">
    <source>
        <dbReference type="HAMAP-Rule" id="MF_00176"/>
    </source>
</evidence>
<dbReference type="CDD" id="cd00770">
    <property type="entry name" value="SerRS_core"/>
    <property type="match status" value="1"/>
</dbReference>
<name>A0A848BZV3_9FIRM</name>
<dbReference type="Proteomes" id="UP001605989">
    <property type="component" value="Unassembled WGS sequence"/>
</dbReference>
<evidence type="ECO:0000313" key="17">
    <source>
        <dbReference type="EMBL" id="MFG6273657.1"/>
    </source>
</evidence>
<dbReference type="HAMAP" id="MF_00176">
    <property type="entry name" value="Ser_tRNA_synth_type1"/>
    <property type="match status" value="1"/>
</dbReference>
<comment type="caution">
    <text evidence="12">Lacks conserved residue(s) required for the propagation of feature annotation.</text>
</comment>
<evidence type="ECO:0000256" key="10">
    <source>
        <dbReference type="ARBA" id="ARBA00047929"/>
    </source>
</evidence>
<evidence type="ECO:0000313" key="18">
    <source>
        <dbReference type="EMBL" id="NME28559.1"/>
    </source>
</evidence>
<keyword evidence="5 12" id="KW-0436">Ligase</keyword>
<dbReference type="EMBL" id="JABAFG010000012">
    <property type="protein sequence ID" value="NME28559.1"/>
    <property type="molecule type" value="Genomic_DNA"/>
</dbReference>
<feature type="coiled-coil region" evidence="15">
    <location>
        <begin position="38"/>
        <end position="96"/>
    </location>
</feature>
<dbReference type="Gene3D" id="1.10.287.40">
    <property type="entry name" value="Serine-tRNA synthetase, tRNA binding domain"/>
    <property type="match status" value="1"/>
</dbReference>
<evidence type="ECO:0000256" key="9">
    <source>
        <dbReference type="ARBA" id="ARBA00023146"/>
    </source>
</evidence>
<keyword evidence="6 12" id="KW-0547">Nucleotide-binding</keyword>
<feature type="binding site" evidence="12 14">
    <location>
        <begin position="264"/>
        <end position="266"/>
    </location>
    <ligand>
        <name>ATP</name>
        <dbReference type="ChEBI" id="CHEBI:30616"/>
    </ligand>
</feature>
<comment type="domain">
    <text evidence="12">Consists of two distinct domains, a catalytic core and a N-terminal extension that is involved in tRNA binding.</text>
</comment>
<evidence type="ECO:0000256" key="7">
    <source>
        <dbReference type="ARBA" id="ARBA00022840"/>
    </source>
</evidence>
<dbReference type="SUPFAM" id="SSF46589">
    <property type="entry name" value="tRNA-binding arm"/>
    <property type="match status" value="1"/>
</dbReference>
<evidence type="ECO:0000256" key="4">
    <source>
        <dbReference type="ARBA" id="ARBA00022490"/>
    </source>
</evidence>
<dbReference type="AlphaFoldDB" id="A0A848BZV3"/>
<evidence type="ECO:0000256" key="2">
    <source>
        <dbReference type="ARBA" id="ARBA00005045"/>
    </source>
</evidence>
<dbReference type="InterPro" id="IPR033729">
    <property type="entry name" value="SerRS_core"/>
</dbReference>
<keyword evidence="4 12" id="KW-0963">Cytoplasm</keyword>
<evidence type="ECO:0000256" key="8">
    <source>
        <dbReference type="ARBA" id="ARBA00022917"/>
    </source>
</evidence>
<keyword evidence="7 12" id="KW-0067">ATP-binding</keyword>
<dbReference type="InterPro" id="IPR002314">
    <property type="entry name" value="aa-tRNA-synt_IIb"/>
</dbReference>
<comment type="subunit">
    <text evidence="12">Homodimer. The tRNA molecule binds across the dimer.</text>
</comment>
<gene>
    <name evidence="12 18" type="primary">serS</name>
    <name evidence="17" type="ORF">ACGTZG_10680</name>
    <name evidence="18" type="ORF">HF872_07960</name>
</gene>
<dbReference type="InterPro" id="IPR042103">
    <property type="entry name" value="SerRS_1_N_sf"/>
</dbReference>
<protein>
    <recommendedName>
        <fullName evidence="12">Serine--tRNA ligase</fullName>
        <ecNumber evidence="12">6.1.1.11</ecNumber>
    </recommendedName>
    <alternativeName>
        <fullName evidence="12">Seryl-tRNA synthetase</fullName>
        <shortName evidence="12">SerRS</shortName>
    </alternativeName>
    <alternativeName>
        <fullName evidence="12">Seryl-tRNA(Ser/Sec) synthetase</fullName>
    </alternativeName>
</protein>
<evidence type="ECO:0000256" key="6">
    <source>
        <dbReference type="ARBA" id="ARBA00022741"/>
    </source>
</evidence>
<dbReference type="GO" id="GO:0004828">
    <property type="term" value="F:serine-tRNA ligase activity"/>
    <property type="evidence" value="ECO:0007669"/>
    <property type="project" value="UniProtKB-UniRule"/>
</dbReference>
<comment type="catalytic activity">
    <reaction evidence="10 12">
        <text>tRNA(Sec) + L-serine + ATP = L-seryl-tRNA(Sec) + AMP + diphosphate + H(+)</text>
        <dbReference type="Rhea" id="RHEA:42580"/>
        <dbReference type="Rhea" id="RHEA-COMP:9742"/>
        <dbReference type="Rhea" id="RHEA-COMP:10128"/>
        <dbReference type="ChEBI" id="CHEBI:15378"/>
        <dbReference type="ChEBI" id="CHEBI:30616"/>
        <dbReference type="ChEBI" id="CHEBI:33019"/>
        <dbReference type="ChEBI" id="CHEBI:33384"/>
        <dbReference type="ChEBI" id="CHEBI:78442"/>
        <dbReference type="ChEBI" id="CHEBI:78533"/>
        <dbReference type="ChEBI" id="CHEBI:456215"/>
        <dbReference type="EC" id="6.1.1.11"/>
    </reaction>
</comment>
<comment type="similarity">
    <text evidence="3 12">Belongs to the class-II aminoacyl-tRNA synthetase family. Type-1 seryl-tRNA synthetase subfamily.</text>
</comment>
<keyword evidence="15" id="KW-0175">Coiled coil</keyword>
<dbReference type="InterPro" id="IPR002317">
    <property type="entry name" value="Ser-tRNA-ligase_type_1"/>
</dbReference>
<evidence type="ECO:0000256" key="13">
    <source>
        <dbReference type="PIRSR" id="PIRSR001529-1"/>
    </source>
</evidence>
<feature type="binding site" evidence="13">
    <location>
        <position position="385"/>
    </location>
    <ligand>
        <name>L-serine</name>
        <dbReference type="ChEBI" id="CHEBI:33384"/>
    </ligand>
</feature>
<dbReference type="InterPro" id="IPR015866">
    <property type="entry name" value="Ser-tRNA-synth_1_N"/>
</dbReference>
<comment type="caution">
    <text evidence="18">The sequence shown here is derived from an EMBL/GenBank/DDBJ whole genome shotgun (WGS) entry which is preliminary data.</text>
</comment>
<dbReference type="GO" id="GO:0005737">
    <property type="term" value="C:cytoplasm"/>
    <property type="evidence" value="ECO:0007669"/>
    <property type="project" value="UniProtKB-SubCell"/>
</dbReference>
<evidence type="ECO:0000256" key="15">
    <source>
        <dbReference type="SAM" id="Coils"/>
    </source>
</evidence>
<dbReference type="PIRSF" id="PIRSF001529">
    <property type="entry name" value="Ser-tRNA-synth_IIa"/>
    <property type="match status" value="1"/>
</dbReference>
<dbReference type="GO" id="GO:0005524">
    <property type="term" value="F:ATP binding"/>
    <property type="evidence" value="ECO:0007669"/>
    <property type="project" value="UniProtKB-UniRule"/>
</dbReference>
<dbReference type="SUPFAM" id="SSF55681">
    <property type="entry name" value="Class II aaRS and biotin synthetases"/>
    <property type="match status" value="1"/>
</dbReference>
<evidence type="ECO:0000256" key="3">
    <source>
        <dbReference type="ARBA" id="ARBA00010728"/>
    </source>
</evidence>
<evidence type="ECO:0000256" key="5">
    <source>
        <dbReference type="ARBA" id="ARBA00022598"/>
    </source>
</evidence>
<dbReference type="InterPro" id="IPR010978">
    <property type="entry name" value="tRNA-bd_arm"/>
</dbReference>
<dbReference type="PRINTS" id="PR00981">
    <property type="entry name" value="TRNASYNTHSER"/>
</dbReference>
<evidence type="ECO:0000256" key="14">
    <source>
        <dbReference type="PIRSR" id="PIRSR001529-2"/>
    </source>
</evidence>
<feature type="binding site" evidence="12 14">
    <location>
        <begin position="351"/>
        <end position="354"/>
    </location>
    <ligand>
        <name>ATP</name>
        <dbReference type="ChEBI" id="CHEBI:30616"/>
    </ligand>
</feature>
<feature type="binding site" evidence="13">
    <location>
        <position position="264"/>
    </location>
    <ligand>
        <name>L-serine</name>
        <dbReference type="ChEBI" id="CHEBI:33384"/>
    </ligand>
</feature>
<dbReference type="PROSITE" id="PS50862">
    <property type="entry name" value="AA_TRNA_LIGASE_II"/>
    <property type="match status" value="1"/>
</dbReference>
<dbReference type="InterPro" id="IPR045864">
    <property type="entry name" value="aa-tRNA-synth_II/BPL/LPL"/>
</dbReference>
<accession>A0A848BZV3</accession>
<feature type="binding site" evidence="12 13">
    <location>
        <position position="287"/>
    </location>
    <ligand>
        <name>L-serine</name>
        <dbReference type="ChEBI" id="CHEBI:33384"/>
    </ligand>
</feature>
<feature type="binding site" evidence="12">
    <location>
        <position position="387"/>
    </location>
    <ligand>
        <name>L-serine</name>
        <dbReference type="ChEBI" id="CHEBI:33384"/>
    </ligand>
</feature>
<comment type="pathway">
    <text evidence="2 12">Aminoacyl-tRNA biosynthesis; selenocysteinyl-tRNA(Sec) biosynthesis; L-seryl-tRNA(Sec) from L-serine and tRNA(Sec): step 1/1.</text>
</comment>
<sequence length="428" mass="48677">MLDTKFIREHAEEVKENIKNRHTKAADVDAFVVLDGQRRDLLQRVEAMKNERNTVTKEISQLKRNKENADDKIAAMKKLGDDIDALDKEVKKVEADMLSIQLMIPNMCHPSVPVGKDDSENPEVRKWGQLPTFDFQPLNHWDVGENLGILDSERAAKVTGARFYYYIGAGARLERAVYNFMLDQHTQKDGYTEVIPPYIVNRESMTGTGQLPKFYEDMYRLNVEGEEMYMIPTAEVPLTNYYRGEIIDGAKLPVYFTALTPCFRAEAGSAGRDTRGLIRQHQFHKVEMVKYTTPETSYDELEKLTNNAEDILKALGLPYHVVTLCTGDIGFSAAKTYDVEVWFPAQGKYREISSCSNTEDFQARRANIRFRRSPKAKPEYVHTLNGSGLAVGRTVAAILENYQQADGSVVVPEVLRPYMHCDVITKQK</sequence>
<dbReference type="Proteomes" id="UP000591071">
    <property type="component" value="Unassembled WGS sequence"/>
</dbReference>
<comment type="catalytic activity">
    <reaction evidence="11 12">
        <text>tRNA(Ser) + L-serine + ATP = L-seryl-tRNA(Ser) + AMP + diphosphate + H(+)</text>
        <dbReference type="Rhea" id="RHEA:12292"/>
        <dbReference type="Rhea" id="RHEA-COMP:9669"/>
        <dbReference type="Rhea" id="RHEA-COMP:9703"/>
        <dbReference type="ChEBI" id="CHEBI:15378"/>
        <dbReference type="ChEBI" id="CHEBI:30616"/>
        <dbReference type="ChEBI" id="CHEBI:33019"/>
        <dbReference type="ChEBI" id="CHEBI:33384"/>
        <dbReference type="ChEBI" id="CHEBI:78442"/>
        <dbReference type="ChEBI" id="CHEBI:78533"/>
        <dbReference type="ChEBI" id="CHEBI:456215"/>
        <dbReference type="EC" id="6.1.1.11"/>
    </reaction>
</comment>
<dbReference type="Pfam" id="PF00587">
    <property type="entry name" value="tRNA-synt_2b"/>
    <property type="match status" value="1"/>
</dbReference>
<comment type="function">
    <text evidence="12">Catalyzes the attachment of serine to tRNA(Ser). Is also able to aminoacylate tRNA(Sec) with serine, to form the misacylated tRNA L-seryl-tRNA(Sec), which will be further converted into selenocysteinyl-tRNA(Sec).</text>
</comment>
<keyword evidence="20" id="KW-1185">Reference proteome</keyword>
<proteinExistence type="inferred from homology"/>